<evidence type="ECO:0000259" key="1">
    <source>
        <dbReference type="Pfam" id="PF18701"/>
    </source>
</evidence>
<accession>A0A0V1IY47</accession>
<gene>
    <name evidence="2" type="ORF">T4B_3879</name>
</gene>
<dbReference type="Proteomes" id="UP000054805">
    <property type="component" value="Unassembled WGS sequence"/>
</dbReference>
<keyword evidence="3" id="KW-1185">Reference proteome</keyword>
<dbReference type="Pfam" id="PF18701">
    <property type="entry name" value="DUF5641"/>
    <property type="match status" value="1"/>
</dbReference>
<evidence type="ECO:0000313" key="3">
    <source>
        <dbReference type="Proteomes" id="UP000054805"/>
    </source>
</evidence>
<organism evidence="2 3">
    <name type="scientific">Trichinella pseudospiralis</name>
    <name type="common">Parasitic roundworm</name>
    <dbReference type="NCBI Taxonomy" id="6337"/>
    <lineage>
        <taxon>Eukaryota</taxon>
        <taxon>Metazoa</taxon>
        <taxon>Ecdysozoa</taxon>
        <taxon>Nematoda</taxon>
        <taxon>Enoplea</taxon>
        <taxon>Dorylaimia</taxon>
        <taxon>Trichinellida</taxon>
        <taxon>Trichinellidae</taxon>
        <taxon>Trichinella</taxon>
    </lineage>
</organism>
<feature type="domain" description="DUF5641" evidence="1">
    <location>
        <begin position="479"/>
        <end position="548"/>
    </location>
</feature>
<comment type="caution">
    <text evidence="2">The sequence shown here is derived from an EMBL/GenBank/DDBJ whole genome shotgun (WGS) entry which is preliminary data.</text>
</comment>
<dbReference type="AlphaFoldDB" id="A0A0V1IY47"/>
<dbReference type="EMBL" id="JYDS01000068">
    <property type="protein sequence ID" value="KRZ27643.1"/>
    <property type="molecule type" value="Genomic_DNA"/>
</dbReference>
<proteinExistence type="predicted"/>
<sequence>MNRKTLFECVRARPETPLTGTYLQTAKAYLYAPNGPQRLFVAKNVADSLRLNGYSECGITPNSQAKQIYCDVYCVSRLCDTQEDNPPVIWEHVKDLNFADDFPRDRCEFDVLIRMDYYYHFIEDDGRTVDDGCLIQERAAPQCDCERYRRIWKLESIIIMDQPVVESPIERIVTINRERLSSHKTRGWELRRSRREDMVPFSPRSTQNGQEIISRTYIIYMDRQMEIISRAEARYKATALTVSVIKENKRLDPSRFSKFERLVRITAFGFRFLRNLKLPRHEENCAELSVSSGRNPIGKLATFNPYLDENGLETSCPPTIGAPSSDAAYKKSSRTVAAFRKGTDYAIISARAYEPIMNDLPTDRIRYLALIQSDNFGIFKQADRELQDLFDENHCIGYREYTVRRRRATDSVLPNRSTCKQPTCDFIVDDPGDPNPLTPFHFLIGRGFRNVYKIYDGEDDDLTYPEPQSQMNCPDAGDDEYIVNLSQRKKWTTNEQEPRIRGIVLVAEDGVPTHKWPMARLAKVYPGGDGVIRTVRVKKLKGTYNRPARFHELAVDSDGLRPSQGVYVTDNKN</sequence>
<reference evidence="2 3" key="1">
    <citation type="submission" date="2015-01" db="EMBL/GenBank/DDBJ databases">
        <title>Evolution of Trichinella species and genotypes.</title>
        <authorList>
            <person name="Korhonen P.K."/>
            <person name="Edoardo P."/>
            <person name="Giuseppe L.R."/>
            <person name="Gasser R.B."/>
        </authorList>
    </citation>
    <scope>NUCLEOTIDE SEQUENCE [LARGE SCALE GENOMIC DNA]</scope>
    <source>
        <strain evidence="2">ISS588</strain>
    </source>
</reference>
<name>A0A0V1IY47_TRIPS</name>
<evidence type="ECO:0000313" key="2">
    <source>
        <dbReference type="EMBL" id="KRZ27643.1"/>
    </source>
</evidence>
<protein>
    <recommendedName>
        <fullName evidence="1">DUF5641 domain-containing protein</fullName>
    </recommendedName>
</protein>
<dbReference type="PANTHER" id="PTHR47331">
    <property type="entry name" value="PHD-TYPE DOMAIN-CONTAINING PROTEIN"/>
    <property type="match status" value="1"/>
</dbReference>
<dbReference type="PANTHER" id="PTHR47331:SF5">
    <property type="entry name" value="RIBONUCLEASE H"/>
    <property type="match status" value="1"/>
</dbReference>
<dbReference type="InterPro" id="IPR040676">
    <property type="entry name" value="DUF5641"/>
</dbReference>